<evidence type="ECO:0000256" key="6">
    <source>
        <dbReference type="ARBA" id="ARBA00023004"/>
    </source>
</evidence>
<feature type="domain" description="Nitrite/sulphite reductase 4Fe-4S" evidence="8">
    <location>
        <begin position="452"/>
        <end position="568"/>
    </location>
</feature>
<evidence type="ECO:0000256" key="5">
    <source>
        <dbReference type="ARBA" id="ARBA00023002"/>
    </source>
</evidence>
<dbReference type="Pfam" id="PF01077">
    <property type="entry name" value="NIR_SIR"/>
    <property type="match status" value="2"/>
</dbReference>
<evidence type="ECO:0000256" key="2">
    <source>
        <dbReference type="ARBA" id="ARBA00022485"/>
    </source>
</evidence>
<dbReference type="InterPro" id="IPR006066">
    <property type="entry name" value="NO2/SO3_Rdtase_FeS/sirohaem_BS"/>
</dbReference>
<feature type="domain" description="Nitrite/Sulfite reductase ferredoxin-like" evidence="9">
    <location>
        <begin position="373"/>
        <end position="438"/>
    </location>
</feature>
<evidence type="ECO:0000259" key="9">
    <source>
        <dbReference type="Pfam" id="PF03460"/>
    </source>
</evidence>
<dbReference type="InterPro" id="IPR036136">
    <property type="entry name" value="Nit/Sulf_reduc_fer-like_dom_sf"/>
</dbReference>
<dbReference type="GO" id="GO:0051539">
    <property type="term" value="F:4 iron, 4 sulfur cluster binding"/>
    <property type="evidence" value="ECO:0007669"/>
    <property type="project" value="UniProtKB-KW"/>
</dbReference>
<dbReference type="GO" id="GO:0020037">
    <property type="term" value="F:heme binding"/>
    <property type="evidence" value="ECO:0007669"/>
    <property type="project" value="InterPro"/>
</dbReference>
<evidence type="ECO:0000256" key="7">
    <source>
        <dbReference type="ARBA" id="ARBA00023014"/>
    </source>
</evidence>
<evidence type="ECO:0000259" key="8">
    <source>
        <dbReference type="Pfam" id="PF01077"/>
    </source>
</evidence>
<dbReference type="PANTHER" id="PTHR32439:SF0">
    <property type="entry name" value="FERREDOXIN--NITRITE REDUCTASE, CHLOROPLASTIC"/>
    <property type="match status" value="1"/>
</dbReference>
<keyword evidence="4" id="KW-0479">Metal-binding</keyword>
<dbReference type="RefSeq" id="WP_149114670.1">
    <property type="nucleotide sequence ID" value="NZ_CP042425.1"/>
</dbReference>
<dbReference type="AlphaFoldDB" id="A0A5C1ARN0"/>
<dbReference type="EMBL" id="CP042425">
    <property type="protein sequence ID" value="QEL20362.1"/>
    <property type="molecule type" value="Genomic_DNA"/>
</dbReference>
<dbReference type="SUPFAM" id="SSF56014">
    <property type="entry name" value="Nitrite and sulphite reductase 4Fe-4S domain-like"/>
    <property type="match status" value="2"/>
</dbReference>
<dbReference type="KEGG" id="lrs:PX52LOC_07455"/>
<keyword evidence="7" id="KW-0411">Iron-sulfur</keyword>
<protein>
    <submittedName>
        <fullName evidence="10">Ferredoxin--nitrite reductase</fullName>
        <ecNumber evidence="10">1.7.7.1</ecNumber>
    </submittedName>
</protein>
<sequence>MSDFNDDQKNYLEGFVRGAELTLGSRGLATFAGTLGLNGAANGKPADAVPSGPDAVHFIAQNKQMAEGKKLCSQEEAKRKRHPLDMWDDMVKHAAEGKFPKGEDLLAFKYHGLFHVAPAQDSYMCRMRMPGGILTAHQFRGIAAIADDCGGGYTDVTTRANLQIREIPAARGPDVVLGLQDLGILICGSGADNIRNVTGSATAGIDPQELTDTRPLARAMHYHILHHREMYGLPRKFNIAFDGGGAISALEDTNDIGFTAVRVGEGKSVPAGVYFRLQLGGISGHKDFAKDEGVLLKPEECVPVADAVVKVFNENGDRTDRKKARLKYVLDRWGHAKYVEETEQKLGYKLTRFPLAECDPRPPVAKHGHMGVHPQKQPGLFYVGVLLPVGRLQTEQMHGLAEIAEKFGSGTIRLTVWQNLLISDIAGENIPEVKRRIEDLGLHWDASNVRGALVACTGKAGCKFAAAHTKQHATEIANYLEPRLTLDHPLNIHVTGCPNSCAQHYLGDIGLIGTGVEVGEEMVEGYHIFVGGGYGEEQHIGREVYRSVAATDAPLAIEQMLRAYLDHRASPDDSFNDFVRKHPTEQLQQWFGPVRQPISLS</sequence>
<dbReference type="GO" id="GO:0046872">
    <property type="term" value="F:metal ion binding"/>
    <property type="evidence" value="ECO:0007669"/>
    <property type="project" value="UniProtKB-KW"/>
</dbReference>
<reference evidence="11" key="1">
    <citation type="submission" date="2019-08" db="EMBL/GenBank/DDBJ databases">
        <title>Limnoglobus roseus gen. nov., sp. nov., a novel freshwater planctomycete with a giant genome from the family Gemmataceae.</title>
        <authorList>
            <person name="Kulichevskaya I.S."/>
            <person name="Naumoff D.G."/>
            <person name="Miroshnikov K."/>
            <person name="Ivanova A."/>
            <person name="Philippov D.A."/>
            <person name="Hakobyan A."/>
            <person name="Rijpstra I.C."/>
            <person name="Sinninghe Damste J.S."/>
            <person name="Liesack W."/>
            <person name="Dedysh S.N."/>
        </authorList>
    </citation>
    <scope>NUCLEOTIDE SEQUENCE [LARGE SCALE GENOMIC DNA]</scope>
    <source>
        <strain evidence="11">PX52</strain>
    </source>
</reference>
<keyword evidence="2" id="KW-0004">4Fe-4S</keyword>
<dbReference type="Proteomes" id="UP000324974">
    <property type="component" value="Chromosome"/>
</dbReference>
<dbReference type="InterPro" id="IPR005117">
    <property type="entry name" value="NiRdtase/SiRdtase_haem-b_fer"/>
</dbReference>
<dbReference type="GO" id="GO:0048307">
    <property type="term" value="F:ferredoxin-nitrite reductase activity"/>
    <property type="evidence" value="ECO:0007669"/>
    <property type="project" value="UniProtKB-EC"/>
</dbReference>
<proteinExistence type="inferred from homology"/>
<accession>A0A5C1ARN0</accession>
<evidence type="ECO:0000313" key="10">
    <source>
        <dbReference type="EMBL" id="QEL20362.1"/>
    </source>
</evidence>
<dbReference type="InterPro" id="IPR012798">
    <property type="entry name" value="Cbl_synth_CobG-like"/>
</dbReference>
<evidence type="ECO:0000256" key="3">
    <source>
        <dbReference type="ARBA" id="ARBA00022617"/>
    </source>
</evidence>
<keyword evidence="6" id="KW-0408">Iron</keyword>
<dbReference type="PANTHER" id="PTHR32439">
    <property type="entry name" value="FERREDOXIN--NITRITE REDUCTASE, CHLOROPLASTIC"/>
    <property type="match status" value="1"/>
</dbReference>
<dbReference type="Gene3D" id="3.90.480.10">
    <property type="entry name" value="Sulfite Reductase Hemoprotein,Domain 2"/>
    <property type="match status" value="1"/>
</dbReference>
<keyword evidence="5 10" id="KW-0560">Oxidoreductase</keyword>
<dbReference type="Pfam" id="PF03460">
    <property type="entry name" value="NIR_SIR_ferr"/>
    <property type="match status" value="2"/>
</dbReference>
<feature type="domain" description="Nitrite/Sulfite reductase ferredoxin-like" evidence="9">
    <location>
        <begin position="121"/>
        <end position="179"/>
    </location>
</feature>
<dbReference type="PROSITE" id="PS00365">
    <property type="entry name" value="NIR_SIR"/>
    <property type="match status" value="1"/>
</dbReference>
<name>A0A5C1ARN0_9BACT</name>
<keyword evidence="3" id="KW-0349">Heme</keyword>
<keyword evidence="11" id="KW-1185">Reference proteome</keyword>
<dbReference type="NCBIfam" id="NF007126">
    <property type="entry name" value="PRK09567.1"/>
    <property type="match status" value="1"/>
</dbReference>
<evidence type="ECO:0000256" key="1">
    <source>
        <dbReference type="ARBA" id="ARBA00010429"/>
    </source>
</evidence>
<dbReference type="Gene3D" id="3.30.413.10">
    <property type="entry name" value="Sulfite Reductase Hemoprotein, domain 1"/>
    <property type="match status" value="2"/>
</dbReference>
<evidence type="ECO:0000256" key="4">
    <source>
        <dbReference type="ARBA" id="ARBA00022723"/>
    </source>
</evidence>
<dbReference type="PRINTS" id="PR00397">
    <property type="entry name" value="SIROHAEM"/>
</dbReference>
<evidence type="ECO:0000313" key="11">
    <source>
        <dbReference type="Proteomes" id="UP000324974"/>
    </source>
</evidence>
<organism evidence="10 11">
    <name type="scientific">Limnoglobus roseus</name>
    <dbReference type="NCBI Taxonomy" id="2598579"/>
    <lineage>
        <taxon>Bacteria</taxon>
        <taxon>Pseudomonadati</taxon>
        <taxon>Planctomycetota</taxon>
        <taxon>Planctomycetia</taxon>
        <taxon>Gemmatales</taxon>
        <taxon>Gemmataceae</taxon>
        <taxon>Limnoglobus</taxon>
    </lineage>
</organism>
<dbReference type="OrthoDB" id="9803707at2"/>
<dbReference type="SUPFAM" id="SSF55124">
    <property type="entry name" value="Nitrite/Sulfite reductase N-terminal domain-like"/>
    <property type="match status" value="2"/>
</dbReference>
<gene>
    <name evidence="10" type="primary">nirA</name>
    <name evidence="10" type="ORF">PX52LOC_07455</name>
</gene>
<dbReference type="NCBIfam" id="TIGR02435">
    <property type="entry name" value="CobG"/>
    <property type="match status" value="1"/>
</dbReference>
<dbReference type="InterPro" id="IPR006067">
    <property type="entry name" value="NO2/SO3_Rdtase_4Fe4S_dom"/>
</dbReference>
<dbReference type="InterPro" id="IPR051329">
    <property type="entry name" value="NIR_SIR_4Fe-4S"/>
</dbReference>
<comment type="similarity">
    <text evidence="1">Belongs to the nitrite and sulfite reductase 4Fe-4S domain family.</text>
</comment>
<dbReference type="EC" id="1.7.7.1" evidence="10"/>
<feature type="domain" description="Nitrite/sulphite reductase 4Fe-4S" evidence="8">
    <location>
        <begin position="191"/>
        <end position="349"/>
    </location>
</feature>
<dbReference type="InterPro" id="IPR045854">
    <property type="entry name" value="NO2/SO3_Rdtase_4Fe4S_sf"/>
</dbReference>